<dbReference type="EMBL" id="MAYG01000001">
    <property type="protein sequence ID" value="OCA74226.1"/>
    <property type="molecule type" value="Genomic_DNA"/>
</dbReference>
<evidence type="ECO:0000313" key="1">
    <source>
        <dbReference type="EMBL" id="OCA74226.1"/>
    </source>
</evidence>
<dbReference type="InterPro" id="IPR046233">
    <property type="entry name" value="DUF6266"/>
</dbReference>
<dbReference type="NCBIfam" id="TIGR03696">
    <property type="entry name" value="Rhs_assc_core"/>
    <property type="match status" value="1"/>
</dbReference>
<comment type="caution">
    <text evidence="1">The sequence shown here is derived from an EMBL/GenBank/DDBJ whole genome shotgun (WGS) entry which is preliminary data.</text>
</comment>
<evidence type="ECO:0008006" key="3">
    <source>
        <dbReference type="Google" id="ProtNLM"/>
    </source>
</evidence>
<gene>
    <name evidence="1" type="ORF">BBI00_07675</name>
</gene>
<name>A0A1B8ZRL1_9FLAO</name>
<reference evidence="2" key="1">
    <citation type="submission" date="2016-07" db="EMBL/GenBank/DDBJ databases">
        <authorList>
            <person name="Florea S."/>
            <person name="Webb J.S."/>
            <person name="Jaromczyk J."/>
            <person name="Schardl C.L."/>
        </authorList>
    </citation>
    <scope>NUCLEOTIDE SEQUENCE [LARGE SCALE GENOMIC DNA]</scope>
    <source>
        <strain evidence="2">CC-VM-7</strain>
    </source>
</reference>
<dbReference type="STRING" id="651561.BBI00_07675"/>
<dbReference type="PANTHER" id="PTHR32305">
    <property type="match status" value="1"/>
</dbReference>
<dbReference type="Gene3D" id="2.180.10.10">
    <property type="entry name" value="RHS repeat-associated core"/>
    <property type="match status" value="1"/>
</dbReference>
<dbReference type="Proteomes" id="UP000093432">
    <property type="component" value="Unassembled WGS sequence"/>
</dbReference>
<proteinExistence type="predicted"/>
<dbReference type="PANTHER" id="PTHR32305:SF15">
    <property type="entry name" value="PROTEIN RHSA-RELATED"/>
    <property type="match status" value="1"/>
</dbReference>
<sequence length="678" mass="76573">MARITKGILGGFSGKVGTIVGANWRGKDIIRSIPTPSNRPPSEKQMLQQMKFKLVVSFLRPLGAIQKKYFGLNSGSKSRINLAVSYTINEAVPEGLEIPNVDFPELKVKPKFNGNIAEIDWKTSTDPNDYLRRYGYVYDALNRLSAGFYQKNNNPSAKEYFEKMDYDANGNITQLKRSAASEQGVSALIDNLTYAYEGNRLKTVTDSSTDYRGYPDTSGSIIGYDDNGNMTDQKDKGILNITYNYLNLPDYILFNKFLSTRTGQLRENTQYLYRADGIKLRKTYKYAPSNPLGTETSLYIKTTEYLDGFQYETGTGKKELIFGLKFVPTPEGYYNFENNKYIYNYTDHLGNIRLSYFKNDTGVEVLEENNYYPFGMKHEGYNTLSGNPNYNYKYNGKELQTESGMYDYGARMYMPELGRWGVVDPLAETSRRWSPFAYAFNNPIRFIDPDGRQAEDKIKIFNNGNIERTKDNNPYDTITNEDESKSIQIARTNVTESNPTGDSQIGNINTIPLEVPGMDGELGGTQFTSFQIQNYAVATQVFEFASLNTNVEFRQEQFSFSDGGSTNMITTNGMKNLVLGVGDIFGKDYTFSAGHNIGNSTKIEMSHSHPDANPFWPSGFNNQGKDSNPTFTPGLPWYDRKSATATNNYVFSKYLHNLNGGGYIKYNTQGATYTKTKK</sequence>
<organism evidence="1 2">
    <name type="scientific">Chryseobacterium arthrosphaerae</name>
    <dbReference type="NCBI Taxonomy" id="651561"/>
    <lineage>
        <taxon>Bacteria</taxon>
        <taxon>Pseudomonadati</taxon>
        <taxon>Bacteroidota</taxon>
        <taxon>Flavobacteriia</taxon>
        <taxon>Flavobacteriales</taxon>
        <taxon>Weeksellaceae</taxon>
        <taxon>Chryseobacterium group</taxon>
        <taxon>Chryseobacterium</taxon>
    </lineage>
</organism>
<dbReference type="AlphaFoldDB" id="A0A1B8ZRL1"/>
<protein>
    <recommendedName>
        <fullName evidence="3">RHS repeat-associated core domain-containing protein</fullName>
    </recommendedName>
</protein>
<evidence type="ECO:0000313" key="2">
    <source>
        <dbReference type="Proteomes" id="UP000093432"/>
    </source>
</evidence>
<dbReference type="RefSeq" id="WP_065398216.1">
    <property type="nucleotide sequence ID" value="NZ_MAYG01000001.1"/>
</dbReference>
<dbReference type="InterPro" id="IPR022385">
    <property type="entry name" value="Rhs_assc_core"/>
</dbReference>
<dbReference type="InterPro" id="IPR050708">
    <property type="entry name" value="T6SS_VgrG/RHS"/>
</dbReference>
<dbReference type="Pfam" id="PF19781">
    <property type="entry name" value="DUF6266"/>
    <property type="match status" value="1"/>
</dbReference>
<accession>A0A1B8ZRL1</accession>
<dbReference type="OrthoDB" id="2972467at2"/>